<comment type="catalytic activity">
    <reaction evidence="1">
        <text>Hydrolysis of terminal non-reducing N-acetyl-D-hexosamine residues in N-acetyl-beta-D-hexosaminides.</text>
        <dbReference type="EC" id="3.2.1.52"/>
    </reaction>
</comment>
<feature type="active site" description="Proton donor" evidence="5">
    <location>
        <position position="45"/>
    </location>
</feature>
<reference evidence="7 8" key="1">
    <citation type="submission" date="2024-11" db="EMBL/GenBank/DDBJ databases">
        <title>Chromosome-level genome assembly of the freshwater bivalve Anodonta woodiana.</title>
        <authorList>
            <person name="Chen X."/>
        </authorList>
    </citation>
    <scope>NUCLEOTIDE SEQUENCE [LARGE SCALE GENOMIC DNA]</scope>
    <source>
        <strain evidence="7">MN2024</strain>
        <tissue evidence="7">Gills</tissue>
    </source>
</reference>
<accession>A0ABD3TYR3</accession>
<evidence type="ECO:0000256" key="4">
    <source>
        <dbReference type="ARBA" id="ARBA00022801"/>
    </source>
</evidence>
<evidence type="ECO:0000313" key="8">
    <source>
        <dbReference type="Proteomes" id="UP001634394"/>
    </source>
</evidence>
<dbReference type="PRINTS" id="PR00738">
    <property type="entry name" value="GLHYDRLASE20"/>
</dbReference>
<feature type="domain" description="Glycoside hydrolase family 20 catalytic" evidence="6">
    <location>
        <begin position="4"/>
        <end position="104"/>
    </location>
</feature>
<feature type="non-terminal residue" evidence="7">
    <location>
        <position position="107"/>
    </location>
</feature>
<evidence type="ECO:0000313" key="7">
    <source>
        <dbReference type="EMBL" id="KAL3842180.1"/>
    </source>
</evidence>
<evidence type="ECO:0000256" key="5">
    <source>
        <dbReference type="PIRSR" id="PIRSR625705-1"/>
    </source>
</evidence>
<keyword evidence="4" id="KW-0378">Hydrolase</keyword>
<comment type="caution">
    <text evidence="7">The sequence shown here is derived from an EMBL/GenBank/DDBJ whole genome shotgun (WGS) entry which is preliminary data.</text>
</comment>
<name>A0ABD3TYR3_SINWO</name>
<comment type="similarity">
    <text evidence="2">Belongs to the glycosyl hydrolase 20 family.</text>
</comment>
<dbReference type="PANTHER" id="PTHR22600">
    <property type="entry name" value="BETA-HEXOSAMINIDASE"/>
    <property type="match status" value="1"/>
</dbReference>
<sequence length="107" mass="12216">MMSCSNDKPSVMNITNEALFSFLEKLYTDVLQIFPSSHIHLGGDEVNLKCLEQELIKKNDSLSKVDAHLLAKGHLGRYFQRLQSMITTMASNRRVIVWSDLFQNSLN</sequence>
<dbReference type="PANTHER" id="PTHR22600:SF21">
    <property type="entry name" value="BETA-HEXOSAMINIDASE A"/>
    <property type="match status" value="1"/>
</dbReference>
<dbReference type="AlphaFoldDB" id="A0ABD3TYR3"/>
<dbReference type="EC" id="3.2.1.52" evidence="3"/>
<dbReference type="Pfam" id="PF00728">
    <property type="entry name" value="Glyco_hydro_20"/>
    <property type="match status" value="1"/>
</dbReference>
<gene>
    <name evidence="7" type="ORF">ACJMK2_020222</name>
</gene>
<dbReference type="InterPro" id="IPR017853">
    <property type="entry name" value="GH"/>
</dbReference>
<evidence type="ECO:0000256" key="1">
    <source>
        <dbReference type="ARBA" id="ARBA00001231"/>
    </source>
</evidence>
<evidence type="ECO:0000259" key="6">
    <source>
        <dbReference type="Pfam" id="PF00728"/>
    </source>
</evidence>
<dbReference type="SUPFAM" id="SSF51445">
    <property type="entry name" value="(Trans)glycosidases"/>
    <property type="match status" value="1"/>
</dbReference>
<evidence type="ECO:0000256" key="2">
    <source>
        <dbReference type="ARBA" id="ARBA00006285"/>
    </source>
</evidence>
<proteinExistence type="inferred from homology"/>
<dbReference type="EMBL" id="JBJQND010000017">
    <property type="protein sequence ID" value="KAL3842180.1"/>
    <property type="molecule type" value="Genomic_DNA"/>
</dbReference>
<dbReference type="InterPro" id="IPR015883">
    <property type="entry name" value="Glyco_hydro_20_cat"/>
</dbReference>
<protein>
    <recommendedName>
        <fullName evidence="3">beta-N-acetylhexosaminidase</fullName>
        <ecNumber evidence="3">3.2.1.52</ecNumber>
    </recommendedName>
</protein>
<dbReference type="InterPro" id="IPR025705">
    <property type="entry name" value="Beta_hexosaminidase_sua/sub"/>
</dbReference>
<evidence type="ECO:0000256" key="3">
    <source>
        <dbReference type="ARBA" id="ARBA00012663"/>
    </source>
</evidence>
<organism evidence="7 8">
    <name type="scientific">Sinanodonta woodiana</name>
    <name type="common">Chinese pond mussel</name>
    <name type="synonym">Anodonta woodiana</name>
    <dbReference type="NCBI Taxonomy" id="1069815"/>
    <lineage>
        <taxon>Eukaryota</taxon>
        <taxon>Metazoa</taxon>
        <taxon>Spiralia</taxon>
        <taxon>Lophotrochozoa</taxon>
        <taxon>Mollusca</taxon>
        <taxon>Bivalvia</taxon>
        <taxon>Autobranchia</taxon>
        <taxon>Heteroconchia</taxon>
        <taxon>Palaeoheterodonta</taxon>
        <taxon>Unionida</taxon>
        <taxon>Unionoidea</taxon>
        <taxon>Unionidae</taxon>
        <taxon>Unioninae</taxon>
        <taxon>Sinanodonta</taxon>
    </lineage>
</organism>
<dbReference type="Gene3D" id="3.20.20.80">
    <property type="entry name" value="Glycosidases"/>
    <property type="match status" value="1"/>
</dbReference>
<dbReference type="Proteomes" id="UP001634394">
    <property type="component" value="Unassembled WGS sequence"/>
</dbReference>
<keyword evidence="8" id="KW-1185">Reference proteome</keyword>
<dbReference type="GO" id="GO:0004563">
    <property type="term" value="F:beta-N-acetylhexosaminidase activity"/>
    <property type="evidence" value="ECO:0007669"/>
    <property type="project" value="UniProtKB-EC"/>
</dbReference>